<proteinExistence type="predicted"/>
<name>A0A0L0SV96_ALLM3</name>
<accession>A0A0L0SV96</accession>
<sequence length="183" mass="19760">MSSSIPSNAKSTSTNAALGVPQPRSRAMRIHRTVIDATVLVMILIQSYLVAYQFAVHPLADYSGKRDMSPTVFILKRLTPLLIVGSGDGYLVLGIVLIVLQVGFLYVMHQCTEPIYRKCAIVFIVTMASVKGNDLAHDQRPDGIAQDVAIMLGCAAYGVCGVVGGLLWNYERALKAGCRDASM</sequence>
<feature type="transmembrane region" description="Helical" evidence="1">
    <location>
        <begin position="119"/>
        <end position="136"/>
    </location>
</feature>
<keyword evidence="1" id="KW-1133">Transmembrane helix</keyword>
<gene>
    <name evidence="2" type="ORF">AMAG_11621</name>
</gene>
<keyword evidence="1" id="KW-0812">Transmembrane</keyword>
<reference evidence="3" key="2">
    <citation type="submission" date="2009-11" db="EMBL/GenBank/DDBJ databases">
        <title>The Genome Sequence of Allomyces macrogynus strain ATCC 38327.</title>
        <authorList>
            <consortium name="The Broad Institute Genome Sequencing Platform"/>
            <person name="Russ C."/>
            <person name="Cuomo C."/>
            <person name="Shea T."/>
            <person name="Young S.K."/>
            <person name="Zeng Q."/>
            <person name="Koehrsen M."/>
            <person name="Haas B."/>
            <person name="Borodovsky M."/>
            <person name="Guigo R."/>
            <person name="Alvarado L."/>
            <person name="Berlin A."/>
            <person name="Borenstein D."/>
            <person name="Chen Z."/>
            <person name="Engels R."/>
            <person name="Freedman E."/>
            <person name="Gellesch M."/>
            <person name="Goldberg J."/>
            <person name="Griggs A."/>
            <person name="Gujja S."/>
            <person name="Heiman D."/>
            <person name="Hepburn T."/>
            <person name="Howarth C."/>
            <person name="Jen D."/>
            <person name="Larson L."/>
            <person name="Lewis B."/>
            <person name="Mehta T."/>
            <person name="Park D."/>
            <person name="Pearson M."/>
            <person name="Roberts A."/>
            <person name="Saif S."/>
            <person name="Shenoy N."/>
            <person name="Sisk P."/>
            <person name="Stolte C."/>
            <person name="Sykes S."/>
            <person name="Walk T."/>
            <person name="White J."/>
            <person name="Yandava C."/>
            <person name="Burger G."/>
            <person name="Gray M.W."/>
            <person name="Holland P.W.H."/>
            <person name="King N."/>
            <person name="Lang F.B.F."/>
            <person name="Roger A.J."/>
            <person name="Ruiz-Trillo I."/>
            <person name="Lander E."/>
            <person name="Nusbaum C."/>
        </authorList>
    </citation>
    <scope>NUCLEOTIDE SEQUENCE [LARGE SCALE GENOMIC DNA]</scope>
    <source>
        <strain evidence="3">ATCC 38327</strain>
    </source>
</reference>
<evidence type="ECO:0000313" key="3">
    <source>
        <dbReference type="Proteomes" id="UP000054350"/>
    </source>
</evidence>
<dbReference type="AlphaFoldDB" id="A0A0L0SV96"/>
<evidence type="ECO:0000313" key="2">
    <source>
        <dbReference type="EMBL" id="KNE66483.1"/>
    </source>
</evidence>
<feature type="transmembrane region" description="Helical" evidence="1">
    <location>
        <begin position="148"/>
        <end position="170"/>
    </location>
</feature>
<feature type="transmembrane region" description="Helical" evidence="1">
    <location>
        <begin position="89"/>
        <end position="107"/>
    </location>
</feature>
<reference evidence="2 3" key="1">
    <citation type="submission" date="2009-11" db="EMBL/GenBank/DDBJ databases">
        <title>Annotation of Allomyces macrogynus ATCC 38327.</title>
        <authorList>
            <consortium name="The Broad Institute Genome Sequencing Platform"/>
            <person name="Russ C."/>
            <person name="Cuomo C."/>
            <person name="Burger G."/>
            <person name="Gray M.W."/>
            <person name="Holland P.W.H."/>
            <person name="King N."/>
            <person name="Lang F.B.F."/>
            <person name="Roger A.J."/>
            <person name="Ruiz-Trillo I."/>
            <person name="Young S.K."/>
            <person name="Zeng Q."/>
            <person name="Gargeya S."/>
            <person name="Fitzgerald M."/>
            <person name="Haas B."/>
            <person name="Abouelleil A."/>
            <person name="Alvarado L."/>
            <person name="Arachchi H.M."/>
            <person name="Berlin A."/>
            <person name="Chapman S.B."/>
            <person name="Gearin G."/>
            <person name="Goldberg J."/>
            <person name="Griggs A."/>
            <person name="Gujja S."/>
            <person name="Hansen M."/>
            <person name="Heiman D."/>
            <person name="Howarth C."/>
            <person name="Larimer J."/>
            <person name="Lui A."/>
            <person name="MacDonald P.J.P."/>
            <person name="McCowen C."/>
            <person name="Montmayeur A."/>
            <person name="Murphy C."/>
            <person name="Neiman D."/>
            <person name="Pearson M."/>
            <person name="Priest M."/>
            <person name="Roberts A."/>
            <person name="Saif S."/>
            <person name="Shea T."/>
            <person name="Sisk P."/>
            <person name="Stolte C."/>
            <person name="Sykes S."/>
            <person name="Wortman J."/>
            <person name="Nusbaum C."/>
            <person name="Birren B."/>
        </authorList>
    </citation>
    <scope>NUCLEOTIDE SEQUENCE [LARGE SCALE GENOMIC DNA]</scope>
    <source>
        <strain evidence="2 3">ATCC 38327</strain>
    </source>
</reference>
<dbReference type="Proteomes" id="UP000054350">
    <property type="component" value="Unassembled WGS sequence"/>
</dbReference>
<keyword evidence="3" id="KW-1185">Reference proteome</keyword>
<dbReference type="EMBL" id="GG745350">
    <property type="protein sequence ID" value="KNE66483.1"/>
    <property type="molecule type" value="Genomic_DNA"/>
</dbReference>
<dbReference type="VEuPathDB" id="FungiDB:AMAG_11621"/>
<keyword evidence="1" id="KW-0472">Membrane</keyword>
<evidence type="ECO:0000256" key="1">
    <source>
        <dbReference type="SAM" id="Phobius"/>
    </source>
</evidence>
<feature type="transmembrane region" description="Helical" evidence="1">
    <location>
        <begin position="34"/>
        <end position="55"/>
    </location>
</feature>
<organism evidence="2 3">
    <name type="scientific">Allomyces macrogynus (strain ATCC 38327)</name>
    <name type="common">Allomyces javanicus var. macrogynus</name>
    <dbReference type="NCBI Taxonomy" id="578462"/>
    <lineage>
        <taxon>Eukaryota</taxon>
        <taxon>Fungi</taxon>
        <taxon>Fungi incertae sedis</taxon>
        <taxon>Blastocladiomycota</taxon>
        <taxon>Blastocladiomycetes</taxon>
        <taxon>Blastocladiales</taxon>
        <taxon>Blastocladiaceae</taxon>
        <taxon>Allomyces</taxon>
    </lineage>
</organism>
<protein>
    <submittedName>
        <fullName evidence="2">Uncharacterized protein</fullName>
    </submittedName>
</protein>